<keyword evidence="9" id="KW-0560">Oxidoreductase</keyword>
<evidence type="ECO:0000256" key="3">
    <source>
        <dbReference type="ARBA" id="ARBA00022525"/>
    </source>
</evidence>
<evidence type="ECO:0000256" key="5">
    <source>
        <dbReference type="RuleBase" id="RU368122"/>
    </source>
</evidence>
<comment type="function">
    <text evidence="5">Lytic polysaccharide monooxygenase (LMPO) that depolymerizes crystalline and amorphous polysaccharides via the oxidation of scissile alpha- or beta-(1-4)-glycosidic bonds, yielding C1 and/or C4 oxidation products. Catalysis by LPMOs requires the reduction of the active-site copper from Cu(II) to Cu(I) by a reducing agent and H(2)O(2) or O(2) as a cosubstrate.</text>
</comment>
<keyword evidence="9" id="KW-0503">Monooxygenase</keyword>
<dbReference type="GO" id="GO:0030245">
    <property type="term" value="P:cellulose catabolic process"/>
    <property type="evidence" value="ECO:0007669"/>
    <property type="project" value="UniProtKB-UniRule"/>
</dbReference>
<dbReference type="EC" id="1.14.99.56" evidence="5"/>
<keyword evidence="5" id="KW-0624">Polysaccharide degradation</keyword>
<evidence type="ECO:0000256" key="6">
    <source>
        <dbReference type="SAM" id="MobiDB-lite"/>
    </source>
</evidence>
<evidence type="ECO:0000256" key="4">
    <source>
        <dbReference type="ARBA" id="ARBA00023157"/>
    </source>
</evidence>
<feature type="signal peptide" evidence="7">
    <location>
        <begin position="1"/>
        <end position="19"/>
    </location>
</feature>
<keyword evidence="4 5" id="KW-1015">Disulfide bond</keyword>
<sequence>MKTTSILLATLVAAPTALAHTVWTTFYVDGVSQGDGVAMRMRKDPAKASFPLEDLSSNDMACNVDGETGVSRVQSVSDGATLSFEIRSWPNDPTKERLDRGHKGPCAVYLKKVDSAVEDQGTSTIPIHLHIRYGDGWFKLFDNGYDASSDQWCSDRVIDNNGLLSVVLPKGLQGGYYLARPELLALHAANANDPQFYTGCAQIFVESTGNLVPEETVSIPGYVKAGEPSVSFDIYNTDNSEYTMPGPKVATLTSGAGTASEAQTQQNEGLRPAGCMDENANWCGVEVPSYSDEAGCWASGENCWKQLDTCYDTAPPTGSKGCEIWQRKCQSINDACEARNFNGPPNKGKDLTPKAETVDVGLIMQTSGGGVDNSAPKTSAAAAAKSSTPAASKPKSSAAAATSPAAAPKPSSAVPKPSSAAPAVPSYGWYEEGADAAETPKHTTITVPASEAAPAPTAAPSCPEGWHCVTKYATEVVTEIVYVTVDPESYGRKRSGLQHRRHGHSF</sequence>
<dbReference type="GeneID" id="54577017"/>
<keyword evidence="5" id="KW-0119">Carbohydrate metabolism</keyword>
<evidence type="ECO:0000256" key="7">
    <source>
        <dbReference type="SAM" id="SignalP"/>
    </source>
</evidence>
<dbReference type="InterPro" id="IPR049892">
    <property type="entry name" value="AA9"/>
</dbReference>
<dbReference type="Pfam" id="PF03443">
    <property type="entry name" value="AA9"/>
    <property type="match status" value="1"/>
</dbReference>
<comment type="domain">
    <text evidence="5">Has a modular structure: an endo-beta-1,4-glucanase catalytic module at the N-terminus, a linker rich in serines and threonines, and a C-terminal carbohydrate-binding module (CBM).</text>
</comment>
<dbReference type="CDD" id="cd21175">
    <property type="entry name" value="LPMO_AA9"/>
    <property type="match status" value="1"/>
</dbReference>
<reference evidence="9" key="1">
    <citation type="journal article" date="2020" name="Stud. Mycol.">
        <title>101 Dothideomycetes genomes: a test case for predicting lifestyles and emergence of pathogens.</title>
        <authorList>
            <person name="Haridas S."/>
            <person name="Albert R."/>
            <person name="Binder M."/>
            <person name="Bloem J."/>
            <person name="Labutti K."/>
            <person name="Salamov A."/>
            <person name="Andreopoulos B."/>
            <person name="Baker S."/>
            <person name="Barry K."/>
            <person name="Bills G."/>
            <person name="Bluhm B."/>
            <person name="Cannon C."/>
            <person name="Castanera R."/>
            <person name="Culley D."/>
            <person name="Daum C."/>
            <person name="Ezra D."/>
            <person name="Gonzalez J."/>
            <person name="Henrissat B."/>
            <person name="Kuo A."/>
            <person name="Liang C."/>
            <person name="Lipzen A."/>
            <person name="Lutzoni F."/>
            <person name="Magnuson J."/>
            <person name="Mondo S."/>
            <person name="Nolan M."/>
            <person name="Ohm R."/>
            <person name="Pangilinan J."/>
            <person name="Park H.-J."/>
            <person name="Ramirez L."/>
            <person name="Alfaro M."/>
            <person name="Sun H."/>
            <person name="Tritt A."/>
            <person name="Yoshinaga Y."/>
            <person name="Zwiers L.-H."/>
            <person name="Turgeon B."/>
            <person name="Goodwin S."/>
            <person name="Spatafora J."/>
            <person name="Crous P."/>
            <person name="Grigoriev I."/>
        </authorList>
    </citation>
    <scope>NUCLEOTIDE SEQUENCE</scope>
    <source>
        <strain evidence="9">CBS 122368</strain>
    </source>
</reference>
<feature type="compositionally biased region" description="Low complexity" evidence="6">
    <location>
        <begin position="374"/>
        <end position="422"/>
    </location>
</feature>
<organism evidence="9 10">
    <name type="scientific">Trematosphaeria pertusa</name>
    <dbReference type="NCBI Taxonomy" id="390896"/>
    <lineage>
        <taxon>Eukaryota</taxon>
        <taxon>Fungi</taxon>
        <taxon>Dikarya</taxon>
        <taxon>Ascomycota</taxon>
        <taxon>Pezizomycotina</taxon>
        <taxon>Dothideomycetes</taxon>
        <taxon>Pleosporomycetidae</taxon>
        <taxon>Pleosporales</taxon>
        <taxon>Massarineae</taxon>
        <taxon>Trematosphaeriaceae</taxon>
        <taxon>Trematosphaeria</taxon>
    </lineage>
</organism>
<keyword evidence="10" id="KW-1185">Reference proteome</keyword>
<dbReference type="GO" id="GO:0030248">
    <property type="term" value="F:cellulose binding"/>
    <property type="evidence" value="ECO:0007669"/>
    <property type="project" value="UniProtKB-UniRule"/>
</dbReference>
<dbReference type="GO" id="GO:0004497">
    <property type="term" value="F:monooxygenase activity"/>
    <property type="evidence" value="ECO:0007669"/>
    <property type="project" value="UniProtKB-KW"/>
</dbReference>
<feature type="domain" description="Auxiliary Activity family 9 catalytic" evidence="8">
    <location>
        <begin position="20"/>
        <end position="242"/>
    </location>
</feature>
<evidence type="ECO:0000256" key="1">
    <source>
        <dbReference type="ARBA" id="ARBA00001973"/>
    </source>
</evidence>
<proteinExistence type="predicted"/>
<feature type="chain" id="PRO_5025580796" description="AA9 family lytic polysaccharide monooxygenase" evidence="7">
    <location>
        <begin position="20"/>
        <end position="506"/>
    </location>
</feature>
<dbReference type="PANTHER" id="PTHR33353:SF32">
    <property type="entry name" value="ENDO-BETA-1,4-GLUCANASE D"/>
    <property type="match status" value="1"/>
</dbReference>
<dbReference type="InterPro" id="IPR005103">
    <property type="entry name" value="AA9_LPMO"/>
</dbReference>
<feature type="region of interest" description="Disordered" evidence="6">
    <location>
        <begin position="367"/>
        <end position="422"/>
    </location>
</feature>
<comment type="cofactor">
    <cofactor evidence="1">
        <name>Cu(2+)</name>
        <dbReference type="ChEBI" id="CHEBI:29036"/>
    </cofactor>
</comment>
<name>A0A6A6IEI7_9PLEO</name>
<protein>
    <recommendedName>
        <fullName evidence="5">AA9 family lytic polysaccharide monooxygenase</fullName>
        <ecNumber evidence="5">1.14.99.56</ecNumber>
    </recommendedName>
    <alternativeName>
        <fullName evidence="5">Endo-beta-1,4-glucanase</fullName>
    </alternativeName>
    <alternativeName>
        <fullName evidence="5">Glycosyl hydrolase 61 family protein</fullName>
    </alternativeName>
</protein>
<dbReference type="GO" id="GO:0005576">
    <property type="term" value="C:extracellular region"/>
    <property type="evidence" value="ECO:0007669"/>
    <property type="project" value="UniProtKB-SubCell"/>
</dbReference>
<evidence type="ECO:0000313" key="10">
    <source>
        <dbReference type="Proteomes" id="UP000800094"/>
    </source>
</evidence>
<dbReference type="OrthoDB" id="5985073at2759"/>
<evidence type="ECO:0000259" key="8">
    <source>
        <dbReference type="Pfam" id="PF03443"/>
    </source>
</evidence>
<keyword evidence="3 5" id="KW-0964">Secreted</keyword>
<comment type="catalytic activity">
    <reaction evidence="5">
        <text>[(1-&gt;4)-beta-D-glucosyl]n+m + reduced acceptor + O2 = 4-dehydro-beta-D-glucosyl-[(1-&gt;4)-beta-D-glucosyl]n-1 + [(1-&gt;4)-beta-D-glucosyl]m + acceptor + H2O.</text>
        <dbReference type="EC" id="1.14.99.56"/>
    </reaction>
</comment>
<gene>
    <name evidence="9" type="ORF">BU26DRAFT_426652</name>
</gene>
<dbReference type="Gene3D" id="2.70.50.70">
    <property type="match status" value="1"/>
</dbReference>
<keyword evidence="7" id="KW-0732">Signal</keyword>
<dbReference type="AlphaFoldDB" id="A0A6A6IEI7"/>
<accession>A0A6A6IEI7</accession>
<dbReference type="EMBL" id="ML987195">
    <property type="protein sequence ID" value="KAF2248846.1"/>
    <property type="molecule type" value="Genomic_DNA"/>
</dbReference>
<dbReference type="Proteomes" id="UP000800094">
    <property type="component" value="Unassembled WGS sequence"/>
</dbReference>
<evidence type="ECO:0000313" key="9">
    <source>
        <dbReference type="EMBL" id="KAF2248846.1"/>
    </source>
</evidence>
<evidence type="ECO:0000256" key="2">
    <source>
        <dbReference type="ARBA" id="ARBA00004613"/>
    </source>
</evidence>
<dbReference type="PANTHER" id="PTHR33353">
    <property type="entry name" value="PUTATIVE (AFU_ORTHOLOGUE AFUA_1G12560)-RELATED"/>
    <property type="match status" value="1"/>
</dbReference>
<comment type="subcellular location">
    <subcellularLocation>
        <location evidence="2 5">Secreted</location>
    </subcellularLocation>
</comment>
<dbReference type="GO" id="GO:0008810">
    <property type="term" value="F:cellulase activity"/>
    <property type="evidence" value="ECO:0007669"/>
    <property type="project" value="UniProtKB-UniRule"/>
</dbReference>
<keyword evidence="5" id="KW-0136">Cellulose degradation</keyword>
<dbReference type="RefSeq" id="XP_033683850.1">
    <property type="nucleotide sequence ID" value="XM_033823687.1"/>
</dbReference>